<dbReference type="Proteomes" id="UP000019482">
    <property type="component" value="Unassembled WGS sequence"/>
</dbReference>
<reference evidence="14 15" key="1">
    <citation type="journal article" date="2015" name="Genome Announc.">
        <title>Draft Genome Sequence of Clostridium tyrobutyricum Strain DIVETGP, Isolated from Cow's Milk for Grana Padano Production.</title>
        <authorList>
            <person name="Soggiu A."/>
            <person name="Piras C."/>
            <person name="Gaiarsa S."/>
            <person name="Sassera D."/>
            <person name="Roncada P."/>
            <person name="Bendixen E."/>
            <person name="Brasca M."/>
            <person name="Bonizzi L."/>
        </authorList>
    </citation>
    <scope>NUCLEOTIDE SEQUENCE [LARGE SCALE GENOMIC DNA]</scope>
    <source>
        <strain evidence="14 15">DIVETGP</strain>
    </source>
</reference>
<dbReference type="PANTHER" id="PTHR11537:SF254">
    <property type="entry name" value="POTASSIUM VOLTAGE-GATED CHANNEL PROTEIN SHAB"/>
    <property type="match status" value="1"/>
</dbReference>
<dbReference type="GO" id="GO:0008076">
    <property type="term" value="C:voltage-gated potassium channel complex"/>
    <property type="evidence" value="ECO:0007669"/>
    <property type="project" value="InterPro"/>
</dbReference>
<dbReference type="OrthoDB" id="9810759at2"/>
<keyword evidence="11 14" id="KW-0407">Ion channel</keyword>
<dbReference type="SUPFAM" id="SSF81324">
    <property type="entry name" value="Voltage-gated potassium channels"/>
    <property type="match status" value="1"/>
</dbReference>
<feature type="transmembrane region" description="Helical" evidence="12">
    <location>
        <begin position="45"/>
        <end position="64"/>
    </location>
</feature>
<dbReference type="AlphaFoldDB" id="W6NHF7"/>
<keyword evidence="15" id="KW-1185">Reference proteome</keyword>
<feature type="domain" description="Ion transport" evidence="13">
    <location>
        <begin position="11"/>
        <end position="221"/>
    </location>
</feature>
<sequence length="254" mass="29533">MRFFNHKILNKIYNFFIVFLSLLAVILCFLDLVNKINISIKPYNYIDNVILIVFTIDYFTRFIISKNKKKFFINNIFDLIAIIPFSSVFRATRLLRFIKLIRLTKFFRLLRLLAFMEKFKNHAKNFLYTNGLIYLIYTNLVTITAGAFSIYFFEKGITVKSLGDAFWWSFVTATTVGYGDISPKTTAGRITAGVLMIMGIGFISLLTGTISTYFINKTSNQHSGTSLKQNYEDLPKEAQNEIENFISYIRNKYK</sequence>
<dbReference type="InterPro" id="IPR027359">
    <property type="entry name" value="Volt_channel_dom_sf"/>
</dbReference>
<evidence type="ECO:0000313" key="15">
    <source>
        <dbReference type="Proteomes" id="UP000019482"/>
    </source>
</evidence>
<accession>W6NHF7</accession>
<dbReference type="PRINTS" id="PR00169">
    <property type="entry name" value="KCHANNEL"/>
</dbReference>
<dbReference type="GeneID" id="29419737"/>
<feature type="transmembrane region" description="Helical" evidence="12">
    <location>
        <begin position="12"/>
        <end position="33"/>
    </location>
</feature>
<evidence type="ECO:0000256" key="2">
    <source>
        <dbReference type="ARBA" id="ARBA00022448"/>
    </source>
</evidence>
<dbReference type="Gene3D" id="1.10.287.70">
    <property type="match status" value="1"/>
</dbReference>
<keyword evidence="8 12" id="KW-1133">Transmembrane helix</keyword>
<dbReference type="Pfam" id="PF00520">
    <property type="entry name" value="Ion_trans"/>
    <property type="match status" value="1"/>
</dbReference>
<keyword evidence="3" id="KW-0633">Potassium transport</keyword>
<evidence type="ECO:0000256" key="11">
    <source>
        <dbReference type="ARBA" id="ARBA00023303"/>
    </source>
</evidence>
<feature type="transmembrane region" description="Helical" evidence="12">
    <location>
        <begin position="193"/>
        <end position="215"/>
    </location>
</feature>
<keyword evidence="6" id="KW-0851">Voltage-gated channel</keyword>
<comment type="subcellular location">
    <subcellularLocation>
        <location evidence="1">Membrane</location>
        <topology evidence="1">Multi-pass membrane protein</topology>
    </subcellularLocation>
</comment>
<dbReference type="PANTHER" id="PTHR11537">
    <property type="entry name" value="VOLTAGE-GATED POTASSIUM CHANNEL"/>
    <property type="match status" value="1"/>
</dbReference>
<feature type="transmembrane region" description="Helical" evidence="12">
    <location>
        <begin position="165"/>
        <end position="181"/>
    </location>
</feature>
<evidence type="ECO:0000313" key="14">
    <source>
        <dbReference type="EMBL" id="CDL91527.1"/>
    </source>
</evidence>
<evidence type="ECO:0000256" key="6">
    <source>
        <dbReference type="ARBA" id="ARBA00022882"/>
    </source>
</evidence>
<evidence type="ECO:0000256" key="7">
    <source>
        <dbReference type="ARBA" id="ARBA00022958"/>
    </source>
</evidence>
<comment type="caution">
    <text evidence="14">The sequence shown here is derived from an EMBL/GenBank/DDBJ whole genome shotgun (WGS) entry which is preliminary data.</text>
</comment>
<dbReference type="GO" id="GO:0005249">
    <property type="term" value="F:voltage-gated potassium channel activity"/>
    <property type="evidence" value="ECO:0007669"/>
    <property type="project" value="InterPro"/>
</dbReference>
<evidence type="ECO:0000256" key="8">
    <source>
        <dbReference type="ARBA" id="ARBA00022989"/>
    </source>
</evidence>
<evidence type="ECO:0000259" key="13">
    <source>
        <dbReference type="Pfam" id="PF00520"/>
    </source>
</evidence>
<dbReference type="InterPro" id="IPR028325">
    <property type="entry name" value="VG_K_chnl"/>
</dbReference>
<feature type="transmembrane region" description="Helical" evidence="12">
    <location>
        <begin position="126"/>
        <end position="153"/>
    </location>
</feature>
<keyword evidence="9" id="KW-0406">Ion transport</keyword>
<keyword evidence="7" id="KW-0630">Potassium</keyword>
<keyword evidence="2" id="KW-0813">Transport</keyword>
<evidence type="ECO:0000256" key="3">
    <source>
        <dbReference type="ARBA" id="ARBA00022538"/>
    </source>
</evidence>
<evidence type="ECO:0000256" key="12">
    <source>
        <dbReference type="SAM" id="Phobius"/>
    </source>
</evidence>
<organism evidence="14 15">
    <name type="scientific">Clostridium tyrobutyricum DIVETGP</name>
    <dbReference type="NCBI Taxonomy" id="1408889"/>
    <lineage>
        <taxon>Bacteria</taxon>
        <taxon>Bacillati</taxon>
        <taxon>Bacillota</taxon>
        <taxon>Clostridia</taxon>
        <taxon>Eubacteriales</taxon>
        <taxon>Clostridiaceae</taxon>
        <taxon>Clostridium</taxon>
    </lineage>
</organism>
<dbReference type="RefSeq" id="WP_017895759.1">
    <property type="nucleotide sequence ID" value="NZ_CBXI010000024.1"/>
</dbReference>
<feature type="transmembrane region" description="Helical" evidence="12">
    <location>
        <begin position="71"/>
        <end position="91"/>
    </location>
</feature>
<evidence type="ECO:0000256" key="10">
    <source>
        <dbReference type="ARBA" id="ARBA00023136"/>
    </source>
</evidence>
<keyword evidence="10 12" id="KW-0472">Membrane</keyword>
<evidence type="ECO:0000256" key="5">
    <source>
        <dbReference type="ARBA" id="ARBA00022826"/>
    </source>
</evidence>
<dbReference type="EMBL" id="CBXI010000024">
    <property type="protein sequence ID" value="CDL91527.1"/>
    <property type="molecule type" value="Genomic_DNA"/>
</dbReference>
<dbReference type="GO" id="GO:0001508">
    <property type="term" value="P:action potential"/>
    <property type="evidence" value="ECO:0007669"/>
    <property type="project" value="TreeGrafter"/>
</dbReference>
<keyword evidence="4 12" id="KW-0812">Transmembrane</keyword>
<protein>
    <submittedName>
        <fullName evidence="14">Potassium voltage-gated channel subfamily KQT possible potassium channel, VIC family</fullName>
    </submittedName>
</protein>
<dbReference type="InterPro" id="IPR005821">
    <property type="entry name" value="Ion_trans_dom"/>
</dbReference>
<name>W6NHF7_CLOTY</name>
<evidence type="ECO:0000256" key="1">
    <source>
        <dbReference type="ARBA" id="ARBA00004141"/>
    </source>
</evidence>
<proteinExistence type="predicted"/>
<keyword evidence="5" id="KW-0631">Potassium channel</keyword>
<evidence type="ECO:0000256" key="4">
    <source>
        <dbReference type="ARBA" id="ARBA00022692"/>
    </source>
</evidence>
<gene>
    <name evidence="14" type="ORF">CTDIVETGP_1597</name>
</gene>
<dbReference type="Gene3D" id="1.20.120.350">
    <property type="entry name" value="Voltage-gated potassium channels. Chain C"/>
    <property type="match status" value="1"/>
</dbReference>
<evidence type="ECO:0000256" key="9">
    <source>
        <dbReference type="ARBA" id="ARBA00023065"/>
    </source>
</evidence>